<dbReference type="Proteomes" id="UP000053958">
    <property type="component" value="Unassembled WGS sequence"/>
</dbReference>
<evidence type="ECO:0008006" key="4">
    <source>
        <dbReference type="Google" id="ProtNLM"/>
    </source>
</evidence>
<evidence type="ECO:0000313" key="2">
    <source>
        <dbReference type="EMBL" id="KKA23858.1"/>
    </source>
</evidence>
<dbReference type="EMBL" id="LASV01000084">
    <property type="protein sequence ID" value="KKA23858.1"/>
    <property type="molecule type" value="Genomic_DNA"/>
</dbReference>
<gene>
    <name evidence="2" type="ORF">T310_2089</name>
</gene>
<sequence length="169" mass="18409">MPEWNKEYERLLLATLVEVKQIHVTRQEWDLIAEKMNAGFSWNACRQHFAKLKKEIAPMNLGDASAPSTPAAPKTPSKRTTTANTQTTPTPSKSTSRKRKGANVSTTDEQATPTKRRKSAAKPAVSSGLASELSSEYVHESSEEEPQNGNESANADDDAAPAGEKVKTE</sequence>
<dbReference type="OrthoDB" id="4188672at2759"/>
<keyword evidence="3" id="KW-1185">Reference proteome</keyword>
<reference evidence="2 3" key="1">
    <citation type="submission" date="2015-04" db="EMBL/GenBank/DDBJ databases">
        <authorList>
            <person name="Heijne W.H."/>
            <person name="Fedorova N.D."/>
            <person name="Nierman W.C."/>
            <person name="Vollebregt A.W."/>
            <person name="Zhao Z."/>
            <person name="Wu L."/>
            <person name="Kumar M."/>
            <person name="Stam H."/>
            <person name="van den Berg M.A."/>
            <person name="Pel H.J."/>
        </authorList>
    </citation>
    <scope>NUCLEOTIDE SEQUENCE [LARGE SCALE GENOMIC DNA]</scope>
    <source>
        <strain evidence="2 3">CBS 393.64</strain>
    </source>
</reference>
<dbReference type="AlphaFoldDB" id="A0A0F4Z1X0"/>
<accession>A0A0F4Z1X0</accession>
<feature type="compositionally biased region" description="Polar residues" evidence="1">
    <location>
        <begin position="103"/>
        <end position="113"/>
    </location>
</feature>
<dbReference type="RefSeq" id="XP_013330470.1">
    <property type="nucleotide sequence ID" value="XM_013475016.1"/>
</dbReference>
<dbReference type="STRING" id="1408163.A0A0F4Z1X0"/>
<evidence type="ECO:0000313" key="3">
    <source>
        <dbReference type="Proteomes" id="UP000053958"/>
    </source>
</evidence>
<name>A0A0F4Z1X0_RASE3</name>
<feature type="region of interest" description="Disordered" evidence="1">
    <location>
        <begin position="60"/>
        <end position="169"/>
    </location>
</feature>
<protein>
    <recommendedName>
        <fullName evidence="4">Myb-like domain-containing protein</fullName>
    </recommendedName>
</protein>
<dbReference type="GeneID" id="25314440"/>
<proteinExistence type="predicted"/>
<evidence type="ECO:0000256" key="1">
    <source>
        <dbReference type="SAM" id="MobiDB-lite"/>
    </source>
</evidence>
<comment type="caution">
    <text evidence="2">The sequence shown here is derived from an EMBL/GenBank/DDBJ whole genome shotgun (WGS) entry which is preliminary data.</text>
</comment>
<feature type="compositionally biased region" description="Low complexity" evidence="1">
    <location>
        <begin position="64"/>
        <end position="94"/>
    </location>
</feature>
<organism evidence="2 3">
    <name type="scientific">Rasamsonia emersonii (strain ATCC 16479 / CBS 393.64 / IMI 116815)</name>
    <dbReference type="NCBI Taxonomy" id="1408163"/>
    <lineage>
        <taxon>Eukaryota</taxon>
        <taxon>Fungi</taxon>
        <taxon>Dikarya</taxon>
        <taxon>Ascomycota</taxon>
        <taxon>Pezizomycotina</taxon>
        <taxon>Eurotiomycetes</taxon>
        <taxon>Eurotiomycetidae</taxon>
        <taxon>Eurotiales</taxon>
        <taxon>Trichocomaceae</taxon>
        <taxon>Rasamsonia</taxon>
    </lineage>
</organism>